<gene>
    <name evidence="2" type="ORF">PVAP13_4NG101744</name>
</gene>
<reference evidence="2" key="1">
    <citation type="submission" date="2020-05" db="EMBL/GenBank/DDBJ databases">
        <title>WGS assembly of Panicum virgatum.</title>
        <authorList>
            <person name="Lovell J.T."/>
            <person name="Jenkins J."/>
            <person name="Shu S."/>
            <person name="Juenger T.E."/>
            <person name="Schmutz J."/>
        </authorList>
    </citation>
    <scope>NUCLEOTIDE SEQUENCE</scope>
    <source>
        <strain evidence="2">AP13</strain>
    </source>
</reference>
<comment type="caution">
    <text evidence="2">The sequence shown here is derived from an EMBL/GenBank/DDBJ whole genome shotgun (WGS) entry which is preliminary data.</text>
</comment>
<keyword evidence="3" id="KW-1185">Reference proteome</keyword>
<evidence type="ECO:0000313" key="2">
    <source>
        <dbReference type="EMBL" id="KAG2604585.1"/>
    </source>
</evidence>
<name>A0A8T0T5U5_PANVG</name>
<dbReference type="AlphaFoldDB" id="A0A8T0T5U5"/>
<accession>A0A8T0T5U5</accession>
<protein>
    <submittedName>
        <fullName evidence="2">Uncharacterized protein</fullName>
    </submittedName>
</protein>
<sequence>MYQTDCASRGHSVPRVCVEQIVRGPGEAQAPGHEEDDDEHPSEDLAKHGGGWLPGSGWAGQEQERIQKRRLEICRASRQLMLYTREGVEATPLNSSCTCLRCWCHELTGHWYQSAGDNARHIVRCMFVCLCQRLCNQLIATVDFAA</sequence>
<feature type="compositionally biased region" description="Gly residues" evidence="1">
    <location>
        <begin position="48"/>
        <end position="58"/>
    </location>
</feature>
<dbReference type="Proteomes" id="UP000823388">
    <property type="component" value="Chromosome 4N"/>
</dbReference>
<evidence type="ECO:0000313" key="3">
    <source>
        <dbReference type="Proteomes" id="UP000823388"/>
    </source>
</evidence>
<feature type="region of interest" description="Disordered" evidence="1">
    <location>
        <begin position="26"/>
        <end position="59"/>
    </location>
</feature>
<organism evidence="2 3">
    <name type="scientific">Panicum virgatum</name>
    <name type="common">Blackwell switchgrass</name>
    <dbReference type="NCBI Taxonomy" id="38727"/>
    <lineage>
        <taxon>Eukaryota</taxon>
        <taxon>Viridiplantae</taxon>
        <taxon>Streptophyta</taxon>
        <taxon>Embryophyta</taxon>
        <taxon>Tracheophyta</taxon>
        <taxon>Spermatophyta</taxon>
        <taxon>Magnoliopsida</taxon>
        <taxon>Liliopsida</taxon>
        <taxon>Poales</taxon>
        <taxon>Poaceae</taxon>
        <taxon>PACMAD clade</taxon>
        <taxon>Panicoideae</taxon>
        <taxon>Panicodae</taxon>
        <taxon>Paniceae</taxon>
        <taxon>Panicinae</taxon>
        <taxon>Panicum</taxon>
        <taxon>Panicum sect. Hiantes</taxon>
    </lineage>
</organism>
<evidence type="ECO:0000256" key="1">
    <source>
        <dbReference type="SAM" id="MobiDB-lite"/>
    </source>
</evidence>
<dbReference type="EMBL" id="CM029044">
    <property type="protein sequence ID" value="KAG2604585.1"/>
    <property type="molecule type" value="Genomic_DNA"/>
</dbReference>
<proteinExistence type="predicted"/>